<dbReference type="CDD" id="cd03263">
    <property type="entry name" value="ABC_subfamily_A"/>
    <property type="match status" value="1"/>
</dbReference>
<evidence type="ECO:0000256" key="8">
    <source>
        <dbReference type="SAM" id="Phobius"/>
    </source>
</evidence>
<keyword evidence="4" id="KW-0547">Nucleotide-binding</keyword>
<dbReference type="KEGG" id="ngr:NAEGRDRAFT_70658"/>
<feature type="transmembrane region" description="Helical" evidence="8">
    <location>
        <begin position="395"/>
        <end position="414"/>
    </location>
</feature>
<dbReference type="VEuPathDB" id="AmoebaDB:NAEGRDRAFT_70658"/>
<keyword evidence="7 8" id="KW-0472">Membrane</keyword>
<accession>D2VNY1</accession>
<dbReference type="GO" id="GO:0005319">
    <property type="term" value="F:lipid transporter activity"/>
    <property type="evidence" value="ECO:0007669"/>
    <property type="project" value="TreeGrafter"/>
</dbReference>
<evidence type="ECO:0000256" key="3">
    <source>
        <dbReference type="ARBA" id="ARBA00022692"/>
    </source>
</evidence>
<evidence type="ECO:0000256" key="5">
    <source>
        <dbReference type="ARBA" id="ARBA00022840"/>
    </source>
</evidence>
<keyword evidence="2" id="KW-0813">Transport</keyword>
<dbReference type="GeneID" id="8862442"/>
<evidence type="ECO:0000256" key="6">
    <source>
        <dbReference type="ARBA" id="ARBA00022989"/>
    </source>
</evidence>
<dbReference type="GO" id="GO:0016020">
    <property type="term" value="C:membrane"/>
    <property type="evidence" value="ECO:0007669"/>
    <property type="project" value="UniProtKB-SubCell"/>
</dbReference>
<name>D2VNY1_NAEGR</name>
<dbReference type="Pfam" id="PF12698">
    <property type="entry name" value="ABC2_membrane_3"/>
    <property type="match status" value="1"/>
</dbReference>
<dbReference type="eggNOG" id="KOG0059">
    <property type="taxonomic scope" value="Eukaryota"/>
</dbReference>
<dbReference type="EMBL" id="GG738885">
    <property type="protein sequence ID" value="EFC41498.1"/>
    <property type="molecule type" value="Genomic_DNA"/>
</dbReference>
<dbReference type="Proteomes" id="UP000006671">
    <property type="component" value="Unassembled WGS sequence"/>
</dbReference>
<dbReference type="PROSITE" id="PS50893">
    <property type="entry name" value="ABC_TRANSPORTER_2"/>
    <property type="match status" value="1"/>
</dbReference>
<evidence type="ECO:0000313" key="11">
    <source>
        <dbReference type="Proteomes" id="UP000006671"/>
    </source>
</evidence>
<feature type="domain" description="ABC transporter" evidence="9">
    <location>
        <begin position="482"/>
        <end position="731"/>
    </location>
</feature>
<evidence type="ECO:0000256" key="7">
    <source>
        <dbReference type="ARBA" id="ARBA00023136"/>
    </source>
</evidence>
<dbReference type="OrthoDB" id="8061355at2759"/>
<dbReference type="InterPro" id="IPR003593">
    <property type="entry name" value="AAA+_ATPase"/>
</dbReference>
<dbReference type="InterPro" id="IPR013525">
    <property type="entry name" value="ABC2_TM"/>
</dbReference>
<dbReference type="AlphaFoldDB" id="D2VNY1"/>
<dbReference type="InParanoid" id="D2VNY1"/>
<sequence length="821" mass="93615">MSLIMEVNFDKSILTQPTRNIHEIEIPREGNSKKLQFYECKAAPNVPCYKIVYTSDGISFGETVMSQLVSDYQLKLDKDFKNFTSVKEMEAWMFSHQNETMFGLAFIPNSILDTVDTLSYTLYYNRSREELHFPLLSLQNIIDNNIIYLRMKELNRTQDLMDSRYSVQVDYKSFPQPLTTKDGQTLVFKISGPTFFSISAMFILIVSLNNLVVEKEFRLRFSMIMMGMKESAYFLSWLITFLVISLVFALVNVLGGMIFQMSIFLNANFVVLFLLFFSFSFSLICLSFFLSTFIKESRNALILGFTVLAISFILNLTVSNGGIVYLLYSDKISPFFYIIFSFYPPFNFAKVFIDIASKTLPEYDSALRRFVSGPGYSFTDFFVGKNSYDYVPASWIGVGLLFLDGLFFLILYWYCDNVISDGNGIRKSPIFFLYPSYWGIQCFRSKEHKAPSDDNITFSKFETDDVKVEFKRARDWSQPAIVRIISLRKTFSGFFSRIAHKILPQKYADKFSEKKALKELNLVVRDNECVSLLGHNGAGKSTTMNILTGLFEQSHGEAYVSDLDVKTSISAVRKQLGICPQHDILWDDLTAEEHLELFGDLKGIPRKECKEQVKSLLDSVELSKVGHHLTKTYSGGMKRRLSICIACIGNPKLILLDEPTTGLDPYSRKKAWNLIHNMKKGRAMILTTHAMDEADYLSDRIAIMANGELKCIGTSLSIKSQYGSGYNLMVVANSGHEDSILTLIQHKVKDLKVVSENAGNFIFNIPKHQVSELSDLISEMEKQSSRIDGIIKDWGISQTTLEEVYLKVTQKSEFSFSKNKT</sequence>
<dbReference type="PANTHER" id="PTHR19229">
    <property type="entry name" value="ATP-BINDING CASSETTE TRANSPORTER SUBFAMILY A ABCA"/>
    <property type="match status" value="1"/>
</dbReference>
<organism evidence="11">
    <name type="scientific">Naegleria gruberi</name>
    <name type="common">Amoeba</name>
    <dbReference type="NCBI Taxonomy" id="5762"/>
    <lineage>
        <taxon>Eukaryota</taxon>
        <taxon>Discoba</taxon>
        <taxon>Heterolobosea</taxon>
        <taxon>Tetramitia</taxon>
        <taxon>Eutetramitia</taxon>
        <taxon>Vahlkampfiidae</taxon>
        <taxon>Naegleria</taxon>
    </lineage>
</organism>
<dbReference type="SUPFAM" id="SSF52540">
    <property type="entry name" value="P-loop containing nucleoside triphosphate hydrolases"/>
    <property type="match status" value="1"/>
</dbReference>
<evidence type="ECO:0000256" key="1">
    <source>
        <dbReference type="ARBA" id="ARBA00004141"/>
    </source>
</evidence>
<feature type="transmembrane region" description="Helical" evidence="8">
    <location>
        <begin position="234"/>
        <end position="263"/>
    </location>
</feature>
<keyword evidence="3 8" id="KW-0812">Transmembrane</keyword>
<dbReference type="OMA" id="LAWYFEH"/>
<dbReference type="InterPro" id="IPR026082">
    <property type="entry name" value="ABCA"/>
</dbReference>
<dbReference type="Pfam" id="PF00005">
    <property type="entry name" value="ABC_tran"/>
    <property type="match status" value="1"/>
</dbReference>
<dbReference type="Gene3D" id="3.40.50.300">
    <property type="entry name" value="P-loop containing nucleotide triphosphate hydrolases"/>
    <property type="match status" value="1"/>
</dbReference>
<protein>
    <submittedName>
        <fullName evidence="10">Predicted protein</fullName>
    </submittedName>
</protein>
<dbReference type="SMART" id="SM00382">
    <property type="entry name" value="AAA"/>
    <property type="match status" value="1"/>
</dbReference>
<evidence type="ECO:0000313" key="10">
    <source>
        <dbReference type="EMBL" id="EFC41498.1"/>
    </source>
</evidence>
<dbReference type="GO" id="GO:0140359">
    <property type="term" value="F:ABC-type transporter activity"/>
    <property type="evidence" value="ECO:0007669"/>
    <property type="project" value="InterPro"/>
</dbReference>
<feature type="transmembrane region" description="Helical" evidence="8">
    <location>
        <begin position="194"/>
        <end position="213"/>
    </location>
</feature>
<comment type="subcellular location">
    <subcellularLocation>
        <location evidence="1">Membrane</location>
        <topology evidence="1">Multi-pass membrane protein</topology>
    </subcellularLocation>
</comment>
<dbReference type="GO" id="GO:0016887">
    <property type="term" value="F:ATP hydrolysis activity"/>
    <property type="evidence" value="ECO:0007669"/>
    <property type="project" value="InterPro"/>
</dbReference>
<proteinExistence type="predicted"/>
<dbReference type="RefSeq" id="XP_002674242.1">
    <property type="nucleotide sequence ID" value="XM_002674196.1"/>
</dbReference>
<feature type="transmembrane region" description="Helical" evidence="8">
    <location>
        <begin position="302"/>
        <end position="328"/>
    </location>
</feature>
<feature type="transmembrane region" description="Helical" evidence="8">
    <location>
        <begin position="269"/>
        <end position="290"/>
    </location>
</feature>
<dbReference type="GO" id="GO:0005524">
    <property type="term" value="F:ATP binding"/>
    <property type="evidence" value="ECO:0007669"/>
    <property type="project" value="UniProtKB-KW"/>
</dbReference>
<evidence type="ECO:0000256" key="2">
    <source>
        <dbReference type="ARBA" id="ARBA00022448"/>
    </source>
</evidence>
<gene>
    <name evidence="10" type="ORF">NAEGRDRAFT_70658</name>
</gene>
<reference evidence="10 11" key="1">
    <citation type="journal article" date="2010" name="Cell">
        <title>The genome of Naegleria gruberi illuminates early eukaryotic versatility.</title>
        <authorList>
            <person name="Fritz-Laylin L.K."/>
            <person name="Prochnik S.E."/>
            <person name="Ginger M.L."/>
            <person name="Dacks J.B."/>
            <person name="Carpenter M.L."/>
            <person name="Field M.C."/>
            <person name="Kuo A."/>
            <person name="Paredez A."/>
            <person name="Chapman J."/>
            <person name="Pham J."/>
            <person name="Shu S."/>
            <person name="Neupane R."/>
            <person name="Cipriano M."/>
            <person name="Mancuso J."/>
            <person name="Tu H."/>
            <person name="Salamov A."/>
            <person name="Lindquist E."/>
            <person name="Shapiro H."/>
            <person name="Lucas S."/>
            <person name="Grigoriev I.V."/>
            <person name="Cande W.Z."/>
            <person name="Fulton C."/>
            <person name="Rokhsar D.S."/>
            <person name="Dawson S.C."/>
        </authorList>
    </citation>
    <scope>NUCLEOTIDE SEQUENCE [LARGE SCALE GENOMIC DNA]</scope>
    <source>
        <strain evidence="10 11">NEG-M</strain>
    </source>
</reference>
<evidence type="ECO:0000256" key="4">
    <source>
        <dbReference type="ARBA" id="ARBA00022741"/>
    </source>
</evidence>
<keyword evidence="11" id="KW-1185">Reference proteome</keyword>
<feature type="transmembrane region" description="Helical" evidence="8">
    <location>
        <begin position="334"/>
        <end position="353"/>
    </location>
</feature>
<dbReference type="FunFam" id="3.40.50.300:FF:000665">
    <property type="entry name" value="ABC transporter A family member 2"/>
    <property type="match status" value="1"/>
</dbReference>
<keyword evidence="5" id="KW-0067">ATP-binding</keyword>
<keyword evidence="6 8" id="KW-1133">Transmembrane helix</keyword>
<dbReference type="InterPro" id="IPR003439">
    <property type="entry name" value="ABC_transporter-like_ATP-bd"/>
</dbReference>
<evidence type="ECO:0000259" key="9">
    <source>
        <dbReference type="PROSITE" id="PS50893"/>
    </source>
</evidence>
<dbReference type="InterPro" id="IPR027417">
    <property type="entry name" value="P-loop_NTPase"/>
</dbReference>